<dbReference type="Proteomes" id="UP000008315">
    <property type="component" value="Chromosome"/>
</dbReference>
<reference evidence="2" key="1">
    <citation type="journal article" date="2012" name="J. Bacteriol.">
        <title>Genome sequence of the haloalkaliphilic methanotrophic bacterium Methylomicrobium alcaliphilum 20Z.</title>
        <authorList>
            <person name="Vuilleumier S."/>
            <person name="Khmelenina V.N."/>
            <person name="Bringel F."/>
            <person name="Reshetnikov A.S."/>
            <person name="Lajus A."/>
            <person name="Mangenot S."/>
            <person name="Rouy Z."/>
            <person name="Op den Camp H.J."/>
            <person name="Jetten M.S."/>
            <person name="Dispirito A.A."/>
            <person name="Dunfield P."/>
            <person name="Klotz M.G."/>
            <person name="Semrau J.D."/>
            <person name="Stein L.Y."/>
            <person name="Barbe V."/>
            <person name="Medigue C."/>
            <person name="Trotsenko Y.A."/>
            <person name="Kalyuzhnaya M.G."/>
        </authorList>
    </citation>
    <scope>NUCLEOTIDE SEQUENCE [LARGE SCALE GENOMIC DNA]</scope>
    <source>
        <strain evidence="2">DSM 19304 / NCIMB 14124 / VKM B-2133 / 20Z</strain>
    </source>
</reference>
<dbReference type="HOGENOM" id="CLU_185169_0_0_6"/>
<dbReference type="EMBL" id="FO082060">
    <property type="protein sequence ID" value="CCE25321.1"/>
    <property type="molecule type" value="Genomic_DNA"/>
</dbReference>
<evidence type="ECO:0008006" key="3">
    <source>
        <dbReference type="Google" id="ProtNLM"/>
    </source>
</evidence>
<dbReference type="Pfam" id="PF09720">
    <property type="entry name" value="Unstab_antitox"/>
    <property type="match status" value="1"/>
</dbReference>
<dbReference type="AlphaFoldDB" id="G4SXF7"/>
<evidence type="ECO:0000313" key="2">
    <source>
        <dbReference type="Proteomes" id="UP000008315"/>
    </source>
</evidence>
<keyword evidence="2" id="KW-1185">Reference proteome</keyword>
<proteinExistence type="predicted"/>
<evidence type="ECO:0000313" key="1">
    <source>
        <dbReference type="EMBL" id="CCE25321.1"/>
    </source>
</evidence>
<dbReference type="STRING" id="1091494.MEALZ_3663"/>
<sequence>MTMNTFEINKMTTTERLETMEAIWDSLVRDETEIGMPDWHRDVLDERRLRIERGEAKCFSLNK</sequence>
<dbReference type="KEGG" id="mah:MEALZ_3663"/>
<name>G4SXF7_META2</name>
<accession>G4SXF7</accession>
<dbReference type="InterPro" id="IPR013406">
    <property type="entry name" value="CHP02574_addiction_mod"/>
</dbReference>
<gene>
    <name evidence="1" type="ordered locus">MEALZ_3663</name>
</gene>
<organism evidence="1 2">
    <name type="scientific">Methylotuvimicrobium alcaliphilum (strain DSM 19304 / NCIMB 14124 / VKM B-2133 / 20Z)</name>
    <name type="common">Methylomicrobium alcaliphilum</name>
    <dbReference type="NCBI Taxonomy" id="1091494"/>
    <lineage>
        <taxon>Bacteria</taxon>
        <taxon>Pseudomonadati</taxon>
        <taxon>Pseudomonadota</taxon>
        <taxon>Gammaproteobacteria</taxon>
        <taxon>Methylococcales</taxon>
        <taxon>Methylococcaceae</taxon>
        <taxon>Methylotuvimicrobium</taxon>
    </lineage>
</organism>
<protein>
    <recommendedName>
        <fullName evidence="3">Addiction module component CHP02574 family protein</fullName>
    </recommendedName>
</protein>